<gene>
    <name evidence="1" type="ORF">LACBIDRAFT_316217</name>
</gene>
<reference evidence="1 2" key="1">
    <citation type="journal article" date="2008" name="Nature">
        <title>The genome of Laccaria bicolor provides insights into mycorrhizal symbiosis.</title>
        <authorList>
            <person name="Martin F."/>
            <person name="Aerts A."/>
            <person name="Ahren D."/>
            <person name="Brun A."/>
            <person name="Danchin E.G.J."/>
            <person name="Duchaussoy F."/>
            <person name="Gibon J."/>
            <person name="Kohler A."/>
            <person name="Lindquist E."/>
            <person name="Pereda V."/>
            <person name="Salamov A."/>
            <person name="Shapiro H.J."/>
            <person name="Wuyts J."/>
            <person name="Blaudez D."/>
            <person name="Buee M."/>
            <person name="Brokstein P."/>
            <person name="Canbaeck B."/>
            <person name="Cohen D."/>
            <person name="Courty P.E."/>
            <person name="Coutinho P.M."/>
            <person name="Delaruelle C."/>
            <person name="Detter J.C."/>
            <person name="Deveau A."/>
            <person name="DiFazio S."/>
            <person name="Duplessis S."/>
            <person name="Fraissinet-Tachet L."/>
            <person name="Lucic E."/>
            <person name="Frey-Klett P."/>
            <person name="Fourrey C."/>
            <person name="Feussner I."/>
            <person name="Gay G."/>
            <person name="Grimwood J."/>
            <person name="Hoegger P.J."/>
            <person name="Jain P."/>
            <person name="Kilaru S."/>
            <person name="Labbe J."/>
            <person name="Lin Y.C."/>
            <person name="Legue V."/>
            <person name="Le Tacon F."/>
            <person name="Marmeisse R."/>
            <person name="Melayah D."/>
            <person name="Montanini B."/>
            <person name="Muratet M."/>
            <person name="Nehls U."/>
            <person name="Niculita-Hirzel H."/>
            <person name="Oudot-Le Secq M.P."/>
            <person name="Peter M."/>
            <person name="Quesneville H."/>
            <person name="Rajashekar B."/>
            <person name="Reich M."/>
            <person name="Rouhier N."/>
            <person name="Schmutz J."/>
            <person name="Yin T."/>
            <person name="Chalot M."/>
            <person name="Henrissat B."/>
            <person name="Kuees U."/>
            <person name="Lucas S."/>
            <person name="Van de Peer Y."/>
            <person name="Podila G.K."/>
            <person name="Polle A."/>
            <person name="Pukkila P.J."/>
            <person name="Richardson P.M."/>
            <person name="Rouze P."/>
            <person name="Sanders I.R."/>
            <person name="Stajich J.E."/>
            <person name="Tunlid A."/>
            <person name="Tuskan G."/>
            <person name="Grigoriev I.V."/>
        </authorList>
    </citation>
    <scope>NUCLEOTIDE SEQUENCE [LARGE SCALE GENOMIC DNA]</scope>
    <source>
        <strain evidence="2">S238N-H82 / ATCC MYA-4686</strain>
    </source>
</reference>
<dbReference type="OrthoDB" id="3111656at2759"/>
<name>B0E0G3_LACBS</name>
<dbReference type="Proteomes" id="UP000001194">
    <property type="component" value="Unassembled WGS sequence"/>
</dbReference>
<dbReference type="KEGG" id="lbc:LACBIDRAFT_316217"/>
<dbReference type="RefSeq" id="XP_001889659.1">
    <property type="nucleotide sequence ID" value="XM_001889624.1"/>
</dbReference>
<evidence type="ECO:0000313" key="2">
    <source>
        <dbReference type="Proteomes" id="UP000001194"/>
    </source>
</evidence>
<protein>
    <submittedName>
        <fullName evidence="1">Predicted protein</fullName>
    </submittedName>
</protein>
<dbReference type="InParanoid" id="B0E0G3"/>
<dbReference type="HOGENOM" id="CLU_1525421_0_0_1"/>
<proteinExistence type="predicted"/>
<accession>B0E0G3</accession>
<organism evidence="2">
    <name type="scientific">Laccaria bicolor (strain S238N-H82 / ATCC MYA-4686)</name>
    <name type="common">Bicoloured deceiver</name>
    <name type="synonym">Laccaria laccata var. bicolor</name>
    <dbReference type="NCBI Taxonomy" id="486041"/>
    <lineage>
        <taxon>Eukaryota</taxon>
        <taxon>Fungi</taxon>
        <taxon>Dikarya</taxon>
        <taxon>Basidiomycota</taxon>
        <taxon>Agaricomycotina</taxon>
        <taxon>Agaricomycetes</taxon>
        <taxon>Agaricomycetidae</taxon>
        <taxon>Agaricales</taxon>
        <taxon>Agaricineae</taxon>
        <taxon>Hydnangiaceae</taxon>
        <taxon>Laccaria</taxon>
    </lineage>
</organism>
<evidence type="ECO:0000313" key="1">
    <source>
        <dbReference type="EMBL" id="EDQ99682.1"/>
    </source>
</evidence>
<dbReference type="AlphaFoldDB" id="B0E0G3"/>
<dbReference type="GeneID" id="6085303"/>
<keyword evidence="2" id="KW-1185">Reference proteome</keyword>
<sequence>MVCVGLVSSSLYPNEHPSGHTYNVYPQPNNPAIDLYMHMWNWKEFYETHLLGKKLKPDDYIFPSLGVNGLVAHPHIPVSSDIVQKRINEWAAAAGITGAGHFTQYFTVPHLFLQESSHSSGIPVESCVFLWNSCVFLWNSCVFLWNSCVFLWNSCVFMCIPGEFHRNETGYEKNKV</sequence>
<dbReference type="STRING" id="486041.B0E0G3"/>
<dbReference type="EMBL" id="DS547160">
    <property type="protein sequence ID" value="EDQ99682.1"/>
    <property type="molecule type" value="Genomic_DNA"/>
</dbReference>